<dbReference type="InterPro" id="IPR007029">
    <property type="entry name" value="YHS_dom"/>
</dbReference>
<accession>A0A6J4IKM8</accession>
<keyword evidence="1" id="KW-0732">Signal</keyword>
<dbReference type="AlphaFoldDB" id="A0A6J4IKM8"/>
<feature type="domain" description="YHS" evidence="2">
    <location>
        <begin position="39"/>
        <end position="85"/>
    </location>
</feature>
<protein>
    <recommendedName>
        <fullName evidence="2">YHS domain-containing protein</fullName>
    </recommendedName>
</protein>
<organism evidence="3">
    <name type="scientific">uncultured Cytophagales bacterium</name>
    <dbReference type="NCBI Taxonomy" id="158755"/>
    <lineage>
        <taxon>Bacteria</taxon>
        <taxon>Pseudomonadati</taxon>
        <taxon>Bacteroidota</taxon>
        <taxon>Sphingobacteriia</taxon>
        <taxon>Sphingobacteriales</taxon>
        <taxon>environmental samples</taxon>
    </lineage>
</organism>
<name>A0A6J4IKM8_9SPHI</name>
<dbReference type="Pfam" id="PF04945">
    <property type="entry name" value="YHS"/>
    <property type="match status" value="1"/>
</dbReference>
<proteinExistence type="predicted"/>
<feature type="chain" id="PRO_5026754888" description="YHS domain-containing protein" evidence="1">
    <location>
        <begin position="21"/>
        <end position="147"/>
    </location>
</feature>
<evidence type="ECO:0000256" key="1">
    <source>
        <dbReference type="SAM" id="SignalP"/>
    </source>
</evidence>
<reference evidence="3" key="1">
    <citation type="submission" date="2020-02" db="EMBL/GenBank/DDBJ databases">
        <authorList>
            <person name="Meier V. D."/>
        </authorList>
    </citation>
    <scope>NUCLEOTIDE SEQUENCE</scope>
    <source>
        <strain evidence="3">AVDCRST_MAG56</strain>
    </source>
</reference>
<evidence type="ECO:0000259" key="2">
    <source>
        <dbReference type="Pfam" id="PF04945"/>
    </source>
</evidence>
<dbReference type="NCBIfam" id="NF041384">
    <property type="entry name" value="YHS_seleno_dom"/>
    <property type="match status" value="1"/>
</dbReference>
<sequence length="147" mass="16166">MKSFAALAIALLMLSVPGLAQKSVVFVTKAGAIGGYDPVAYFTDSKPVKGTAALTYNWQGADWHFASQQHLDAFKADPEKYAPQYGGYCAYGTSQGYKAPTEPDAWTVAGNKLYLNYNRKVKQTWTKDQAGYVKKADANWPEVIKQE</sequence>
<evidence type="ECO:0000313" key="3">
    <source>
        <dbReference type="EMBL" id="CAA9253056.1"/>
    </source>
</evidence>
<feature type="signal peptide" evidence="1">
    <location>
        <begin position="1"/>
        <end position="20"/>
    </location>
</feature>
<gene>
    <name evidence="3" type="ORF">AVDCRST_MAG56-2083</name>
</gene>
<dbReference type="EMBL" id="CADCTQ010000186">
    <property type="protein sequence ID" value="CAA9253056.1"/>
    <property type="molecule type" value="Genomic_DNA"/>
</dbReference>